<gene>
    <name evidence="1" type="ORF">POL25_40470</name>
</gene>
<name>A0ABT5EBJ4_9BACT</name>
<proteinExistence type="predicted"/>
<accession>A0ABT5EBJ4</accession>
<dbReference type="RefSeq" id="WP_272091773.1">
    <property type="nucleotide sequence ID" value="NZ_JAQNDL010000005.1"/>
</dbReference>
<evidence type="ECO:0000313" key="2">
    <source>
        <dbReference type="Proteomes" id="UP001221686"/>
    </source>
</evidence>
<reference evidence="1 2" key="1">
    <citation type="submission" date="2022-11" db="EMBL/GenBank/DDBJ databases">
        <title>Minimal conservation of predation-associated metabolite biosynthetic gene clusters underscores biosynthetic potential of Myxococcota including descriptions for ten novel species: Archangium lansinium sp. nov., Myxococcus landrumus sp. nov., Nannocystis bai.</title>
        <authorList>
            <person name="Ahearne A."/>
            <person name="Stevens C."/>
            <person name="Dowd S."/>
        </authorList>
    </citation>
    <scope>NUCLEOTIDE SEQUENCE [LARGE SCALE GENOMIC DNA]</scope>
    <source>
        <strain evidence="1 2">BB15-2</strain>
    </source>
</reference>
<evidence type="ECO:0000313" key="1">
    <source>
        <dbReference type="EMBL" id="MDC0723231.1"/>
    </source>
</evidence>
<keyword evidence="2" id="KW-1185">Reference proteome</keyword>
<organism evidence="1 2">
    <name type="scientific">Nannocystis bainbridge</name>
    <dbReference type="NCBI Taxonomy" id="2995303"/>
    <lineage>
        <taxon>Bacteria</taxon>
        <taxon>Pseudomonadati</taxon>
        <taxon>Myxococcota</taxon>
        <taxon>Polyangia</taxon>
        <taxon>Nannocystales</taxon>
        <taxon>Nannocystaceae</taxon>
        <taxon>Nannocystis</taxon>
    </lineage>
</organism>
<comment type="caution">
    <text evidence="1">The sequence shown here is derived from an EMBL/GenBank/DDBJ whole genome shotgun (WGS) entry which is preliminary data.</text>
</comment>
<protein>
    <submittedName>
        <fullName evidence="1">Uncharacterized protein</fullName>
    </submittedName>
</protein>
<sequence>MDAVCGAIEADLPALPIARLARAAGAGSGGRGAGDRGVVMSLAERISAADNAQ</sequence>
<dbReference type="EMBL" id="JAQNDL010000005">
    <property type="protein sequence ID" value="MDC0723231.1"/>
    <property type="molecule type" value="Genomic_DNA"/>
</dbReference>
<dbReference type="Proteomes" id="UP001221686">
    <property type="component" value="Unassembled WGS sequence"/>
</dbReference>